<gene>
    <name evidence="2" type="ORF">PEVE_00023603</name>
</gene>
<organism evidence="2 3">
    <name type="scientific">Porites evermanni</name>
    <dbReference type="NCBI Taxonomy" id="104178"/>
    <lineage>
        <taxon>Eukaryota</taxon>
        <taxon>Metazoa</taxon>
        <taxon>Cnidaria</taxon>
        <taxon>Anthozoa</taxon>
        <taxon>Hexacorallia</taxon>
        <taxon>Scleractinia</taxon>
        <taxon>Fungiina</taxon>
        <taxon>Poritidae</taxon>
        <taxon>Porites</taxon>
    </lineage>
</organism>
<accession>A0ABN8SNP5</accession>
<evidence type="ECO:0000313" key="3">
    <source>
        <dbReference type="Proteomes" id="UP001159427"/>
    </source>
</evidence>
<keyword evidence="3" id="KW-1185">Reference proteome</keyword>
<comment type="caution">
    <text evidence="2">The sequence shown here is derived from an EMBL/GenBank/DDBJ whole genome shotgun (WGS) entry which is preliminary data.</text>
</comment>
<protein>
    <submittedName>
        <fullName evidence="2">Uncharacterized protein</fullName>
    </submittedName>
</protein>
<feature type="region of interest" description="Disordered" evidence="1">
    <location>
        <begin position="167"/>
        <end position="203"/>
    </location>
</feature>
<reference evidence="2 3" key="1">
    <citation type="submission" date="2022-05" db="EMBL/GenBank/DDBJ databases">
        <authorList>
            <consortium name="Genoscope - CEA"/>
            <person name="William W."/>
        </authorList>
    </citation>
    <scope>NUCLEOTIDE SEQUENCE [LARGE SCALE GENOMIC DNA]</scope>
</reference>
<dbReference type="Proteomes" id="UP001159427">
    <property type="component" value="Unassembled WGS sequence"/>
</dbReference>
<evidence type="ECO:0000256" key="1">
    <source>
        <dbReference type="SAM" id="MobiDB-lite"/>
    </source>
</evidence>
<proteinExistence type="predicted"/>
<dbReference type="EMBL" id="CALNXI010003131">
    <property type="protein sequence ID" value="CAH3192276.1"/>
    <property type="molecule type" value="Genomic_DNA"/>
</dbReference>
<evidence type="ECO:0000313" key="2">
    <source>
        <dbReference type="EMBL" id="CAH3192276.1"/>
    </source>
</evidence>
<name>A0ABN8SNP5_9CNID</name>
<sequence>MRQCMTSKEDVRHLCLCVQQVPPRSGMKTSRKRTIVDPELQAVLTMKRVNGWPDTKQQLVIEARPYWTFSDKLPEDYQDGVFEKQCVVVKELKRQFRVNGIPAEVKVKASDGSQTKNTPRFYVLQAEDDIKYRCNRQQLRVCPAPGYGSLNVELYLDDSAHQNLTKDETDHAQAPPVLPVISPQGQHHDPEPPKMDSSAPYVT</sequence>